<accession>A0AAV8PSL7</accession>
<feature type="region of interest" description="Disordered" evidence="1">
    <location>
        <begin position="35"/>
        <end position="88"/>
    </location>
</feature>
<reference evidence="2 3" key="1">
    <citation type="submission" date="2022-12" db="EMBL/GenBank/DDBJ databases">
        <title>Chromosome-scale assembly of the Ensete ventricosum genome.</title>
        <authorList>
            <person name="Dussert Y."/>
            <person name="Stocks J."/>
            <person name="Wendawek A."/>
            <person name="Woldeyes F."/>
            <person name="Nichols R.A."/>
            <person name="Borrell J.S."/>
        </authorList>
    </citation>
    <scope>NUCLEOTIDE SEQUENCE [LARGE SCALE GENOMIC DNA]</scope>
    <source>
        <strain evidence="3">cv. Maze</strain>
        <tissue evidence="2">Seeds</tissue>
    </source>
</reference>
<dbReference type="EMBL" id="JAQQAF010000009">
    <property type="protein sequence ID" value="KAJ8459938.1"/>
    <property type="molecule type" value="Genomic_DNA"/>
</dbReference>
<comment type="caution">
    <text evidence="2">The sequence shown here is derived from an EMBL/GenBank/DDBJ whole genome shotgun (WGS) entry which is preliminary data.</text>
</comment>
<feature type="region of interest" description="Disordered" evidence="1">
    <location>
        <begin position="1"/>
        <end position="21"/>
    </location>
</feature>
<sequence length="88" mass="9616">MMGKKAAYAIASSASRQPSSLWQSIRVGAARLGWPHSFLDPMDSPDTENKKENQKQPMVGEARSFASNKTQRKPIKPEPSEGEGGKTN</sequence>
<organism evidence="2 3">
    <name type="scientific">Ensete ventricosum</name>
    <name type="common">Abyssinian banana</name>
    <name type="synonym">Musa ensete</name>
    <dbReference type="NCBI Taxonomy" id="4639"/>
    <lineage>
        <taxon>Eukaryota</taxon>
        <taxon>Viridiplantae</taxon>
        <taxon>Streptophyta</taxon>
        <taxon>Embryophyta</taxon>
        <taxon>Tracheophyta</taxon>
        <taxon>Spermatophyta</taxon>
        <taxon>Magnoliopsida</taxon>
        <taxon>Liliopsida</taxon>
        <taxon>Zingiberales</taxon>
        <taxon>Musaceae</taxon>
        <taxon>Ensete</taxon>
    </lineage>
</organism>
<proteinExistence type="predicted"/>
<protein>
    <submittedName>
        <fullName evidence="2">Uncharacterized protein</fullName>
    </submittedName>
</protein>
<dbReference type="AlphaFoldDB" id="A0AAV8PSL7"/>
<keyword evidence="3" id="KW-1185">Reference proteome</keyword>
<gene>
    <name evidence="2" type="ORF">OPV22_032864</name>
</gene>
<evidence type="ECO:0000256" key="1">
    <source>
        <dbReference type="SAM" id="MobiDB-lite"/>
    </source>
</evidence>
<evidence type="ECO:0000313" key="2">
    <source>
        <dbReference type="EMBL" id="KAJ8459938.1"/>
    </source>
</evidence>
<evidence type="ECO:0000313" key="3">
    <source>
        <dbReference type="Proteomes" id="UP001222027"/>
    </source>
</evidence>
<dbReference type="Proteomes" id="UP001222027">
    <property type="component" value="Unassembled WGS sequence"/>
</dbReference>
<feature type="compositionally biased region" description="Low complexity" evidence="1">
    <location>
        <begin position="1"/>
        <end position="15"/>
    </location>
</feature>
<name>A0AAV8PSL7_ENSVE</name>